<evidence type="ECO:0000256" key="1">
    <source>
        <dbReference type="ARBA" id="ARBA00004651"/>
    </source>
</evidence>
<evidence type="ECO:0000256" key="3">
    <source>
        <dbReference type="ARBA" id="ARBA00022692"/>
    </source>
</evidence>
<organism evidence="8 10">
    <name type="scientific">Haladaptatus paucihalophilus DX253</name>
    <dbReference type="NCBI Taxonomy" id="797209"/>
    <lineage>
        <taxon>Archaea</taxon>
        <taxon>Methanobacteriati</taxon>
        <taxon>Methanobacteriota</taxon>
        <taxon>Stenosarchaea group</taxon>
        <taxon>Halobacteria</taxon>
        <taxon>Halobacteriales</taxon>
        <taxon>Haladaptataceae</taxon>
        <taxon>Haladaptatus</taxon>
    </lineage>
</organism>
<evidence type="ECO:0000256" key="6">
    <source>
        <dbReference type="SAM" id="Phobius"/>
    </source>
</evidence>
<dbReference type="Gene3D" id="1.20.1250.20">
    <property type="entry name" value="MFS general substrate transporter like domains"/>
    <property type="match status" value="2"/>
</dbReference>
<reference evidence="9" key="2">
    <citation type="submission" date="2016-11" db="EMBL/GenBank/DDBJ databases">
        <authorList>
            <person name="Jaros S."/>
            <person name="Januszkiewicz K."/>
            <person name="Wedrychowicz H."/>
        </authorList>
    </citation>
    <scope>NUCLEOTIDE SEQUENCE [LARGE SCALE GENOMIC DNA]</scope>
    <source>
        <strain evidence="9">DX253</strain>
    </source>
</reference>
<accession>E7QZH9</accession>
<dbReference type="EMBL" id="FRAN01000004">
    <property type="protein sequence ID" value="SHL05390.1"/>
    <property type="molecule type" value="Genomic_DNA"/>
</dbReference>
<evidence type="ECO:0000313" key="8">
    <source>
        <dbReference type="EMBL" id="EFW90100.1"/>
    </source>
</evidence>
<dbReference type="SUPFAM" id="SSF103473">
    <property type="entry name" value="MFS general substrate transporter"/>
    <property type="match status" value="1"/>
</dbReference>
<sequence>MNFGRTVFAPLLEPLTVAFSTDQATIGVLISLVWLGTALPRIPMGYVLTRVPRYQAVLATGFVLAGSSGLIAVADSIASLRVGTFLLGVASGAYFVAAVPLIAELYPNAVGRTVGIHGAASQLAAVLAPTIVVGILLVSSWRTAFVLLAAVAVVFSIVLASIVRGSRIADESAPDRAFLSAVRSHWRLIAVGLLMVGVAGFLWQGLFNFYVVYLHSSKGVSTTTANLLLTVVFAAGLPAFWFGGRLADRLPIVPYILGILTGFVVSVVALTAAGGIVALTVVSVAIGYSIHSLFPALDTYFLNSLSDENRGVVYAAFTGISLLVEANGTATVGVLTEAGYRFDVVFIGLASLVGCVILVLAGLYTTNRLPGNSPRDHRA</sequence>
<name>E7QZH9_HALPU</name>
<dbReference type="STRING" id="797209.GCA_000376445_03228"/>
<dbReference type="Proteomes" id="UP000184203">
    <property type="component" value="Unassembled WGS sequence"/>
</dbReference>
<dbReference type="EMBL" id="AEMG01000029">
    <property type="protein sequence ID" value="EFW90100.1"/>
    <property type="molecule type" value="Genomic_DNA"/>
</dbReference>
<dbReference type="InterPro" id="IPR020846">
    <property type="entry name" value="MFS_dom"/>
</dbReference>
<keyword evidence="4 6" id="KW-1133">Transmembrane helix</keyword>
<dbReference type="GO" id="GO:0005886">
    <property type="term" value="C:plasma membrane"/>
    <property type="evidence" value="ECO:0007669"/>
    <property type="project" value="UniProtKB-SubCell"/>
</dbReference>
<dbReference type="InterPro" id="IPR050189">
    <property type="entry name" value="MFS_Efflux_Transporters"/>
</dbReference>
<dbReference type="AlphaFoldDB" id="E7QZH9"/>
<evidence type="ECO:0000313" key="9">
    <source>
        <dbReference type="EMBL" id="SHL05390.1"/>
    </source>
</evidence>
<dbReference type="PANTHER" id="PTHR43124">
    <property type="entry name" value="PURINE EFFLUX PUMP PBUE"/>
    <property type="match status" value="1"/>
</dbReference>
<evidence type="ECO:0000256" key="4">
    <source>
        <dbReference type="ARBA" id="ARBA00022989"/>
    </source>
</evidence>
<feature type="transmembrane region" description="Helical" evidence="6">
    <location>
        <begin position="80"/>
        <end position="102"/>
    </location>
</feature>
<proteinExistence type="predicted"/>
<protein>
    <submittedName>
        <fullName evidence="8">Major facilitator superfamily MFS_1</fullName>
    </submittedName>
    <submittedName>
        <fullName evidence="9">Predicted arabinose efflux permease, MFS family</fullName>
    </submittedName>
</protein>
<feature type="domain" description="Major facilitator superfamily (MFS) profile" evidence="7">
    <location>
        <begin position="1"/>
        <end position="368"/>
    </location>
</feature>
<feature type="transmembrane region" description="Helical" evidence="6">
    <location>
        <begin position="184"/>
        <end position="203"/>
    </location>
</feature>
<dbReference type="OrthoDB" id="200998at2157"/>
<dbReference type="Proteomes" id="UP000003751">
    <property type="component" value="Unassembled WGS sequence"/>
</dbReference>
<evidence type="ECO:0000313" key="11">
    <source>
        <dbReference type="Proteomes" id="UP000184203"/>
    </source>
</evidence>
<keyword evidence="5 6" id="KW-0472">Membrane</keyword>
<keyword evidence="2" id="KW-1003">Cell membrane</keyword>
<dbReference type="GO" id="GO:0022857">
    <property type="term" value="F:transmembrane transporter activity"/>
    <property type="evidence" value="ECO:0007669"/>
    <property type="project" value="InterPro"/>
</dbReference>
<dbReference type="InterPro" id="IPR036259">
    <property type="entry name" value="MFS_trans_sf"/>
</dbReference>
<feature type="transmembrane region" description="Helical" evidence="6">
    <location>
        <begin position="223"/>
        <end position="243"/>
    </location>
</feature>
<feature type="transmembrane region" description="Helical" evidence="6">
    <location>
        <begin position="342"/>
        <end position="364"/>
    </location>
</feature>
<evidence type="ECO:0000313" key="10">
    <source>
        <dbReference type="Proteomes" id="UP000003751"/>
    </source>
</evidence>
<dbReference type="eggNOG" id="arCOG00134">
    <property type="taxonomic scope" value="Archaea"/>
</dbReference>
<dbReference type="PANTHER" id="PTHR43124:SF3">
    <property type="entry name" value="CHLORAMPHENICOL EFFLUX PUMP RV0191"/>
    <property type="match status" value="1"/>
</dbReference>
<feature type="transmembrane region" description="Helical" evidence="6">
    <location>
        <begin position="54"/>
        <end position="74"/>
    </location>
</feature>
<feature type="transmembrane region" description="Helical" evidence="6">
    <location>
        <begin position="255"/>
        <end position="288"/>
    </location>
</feature>
<evidence type="ECO:0000259" key="7">
    <source>
        <dbReference type="PROSITE" id="PS50850"/>
    </source>
</evidence>
<dbReference type="Pfam" id="PF07690">
    <property type="entry name" value="MFS_1"/>
    <property type="match status" value="1"/>
</dbReference>
<feature type="transmembrane region" description="Helical" evidence="6">
    <location>
        <begin position="144"/>
        <end position="163"/>
    </location>
</feature>
<dbReference type="PROSITE" id="PS50850">
    <property type="entry name" value="MFS"/>
    <property type="match status" value="1"/>
</dbReference>
<dbReference type="PATRIC" id="fig|797209.4.peg.4106"/>
<reference evidence="8 10" key="1">
    <citation type="journal article" date="2014" name="ISME J.">
        <title>Trehalose/2-sulfotrehalose biosynthesis and glycine-betaine uptake are widely spread mechanisms for osmoadaptation in the Halobacteriales.</title>
        <authorList>
            <person name="Youssef N.H."/>
            <person name="Savage-Ashlock K.N."/>
            <person name="McCully A.L."/>
            <person name="Luedtke B."/>
            <person name="Shaw E.I."/>
            <person name="Hoff W.D."/>
            <person name="Elshahed M.S."/>
        </authorList>
    </citation>
    <scope>NUCLEOTIDE SEQUENCE [LARGE SCALE GENOMIC DNA]</scope>
    <source>
        <strain evidence="8 10">DX253</strain>
    </source>
</reference>
<keyword evidence="11" id="KW-1185">Reference proteome</keyword>
<feature type="transmembrane region" description="Helical" evidence="6">
    <location>
        <begin position="312"/>
        <end position="335"/>
    </location>
</feature>
<dbReference type="InterPro" id="IPR011701">
    <property type="entry name" value="MFS"/>
</dbReference>
<comment type="subcellular location">
    <subcellularLocation>
        <location evidence="1">Cell membrane</location>
        <topology evidence="1">Multi-pass membrane protein</topology>
    </subcellularLocation>
</comment>
<evidence type="ECO:0000256" key="5">
    <source>
        <dbReference type="ARBA" id="ARBA00023136"/>
    </source>
</evidence>
<reference evidence="11" key="3">
    <citation type="submission" date="2016-11" db="EMBL/GenBank/DDBJ databases">
        <authorList>
            <person name="Varghese N."/>
            <person name="Submissions S."/>
        </authorList>
    </citation>
    <scope>NUCLEOTIDE SEQUENCE [LARGE SCALE GENOMIC DNA]</scope>
    <source>
        <strain evidence="11">DX253</strain>
    </source>
</reference>
<keyword evidence="3 6" id="KW-0812">Transmembrane</keyword>
<feature type="transmembrane region" description="Helical" evidence="6">
    <location>
        <begin position="24"/>
        <end position="42"/>
    </location>
</feature>
<gene>
    <name evidence="9" type="ORF">SAMN05444342_2863</name>
    <name evidence="8" type="ORF">ZOD2009_20942</name>
</gene>
<feature type="transmembrane region" description="Helical" evidence="6">
    <location>
        <begin position="114"/>
        <end position="138"/>
    </location>
</feature>
<evidence type="ECO:0000256" key="2">
    <source>
        <dbReference type="ARBA" id="ARBA00022475"/>
    </source>
</evidence>